<evidence type="ECO:0000313" key="3">
    <source>
        <dbReference type="Proteomes" id="UP000240418"/>
    </source>
</evidence>
<keyword evidence="2" id="KW-0456">Lyase</keyword>
<dbReference type="GO" id="GO:0016829">
    <property type="term" value="F:lyase activity"/>
    <property type="evidence" value="ECO:0007669"/>
    <property type="project" value="UniProtKB-KW"/>
</dbReference>
<evidence type="ECO:0000313" key="2">
    <source>
        <dbReference type="EMBL" id="PSL18133.1"/>
    </source>
</evidence>
<proteinExistence type="predicted"/>
<dbReference type="Proteomes" id="UP000240418">
    <property type="component" value="Unassembled WGS sequence"/>
</dbReference>
<dbReference type="InterPro" id="IPR024535">
    <property type="entry name" value="RHGA/B-epi-like_pectate_lyase"/>
</dbReference>
<sequence length="778" mass="84160">MQSMSRHLGMARGAERDLMNKAITDGVLFMPPNFANGLDVWSSGDGTPGSDTYENAVNAAFVPADQDFGGCLEVLKTSSTQKLRYMGETPILPGCYLRITARVKAISGNLPAVRIAGWAGNGSNGHVSGLTEVGPSTTLQSYGEVVEVSAIVGSGDRNGVDMVWGDAPVYGHFGLDLTGSNGGVVRIDDIQIEDITSVFHRDIMNWVDVKDYGAKGDGSSDDADAFEAANAAANGRKVLVSEGTFFLGRSVTFATPVEFEGTVTMNAASIFSLTKNFDLPTYIDAFGNEELAFKKAFQSLLNNSDHEGLDLGGRRITVTEPIDMQAIVPKRSEFAQQRHIYNGQFYVTGDSAWDSDIVTSQASYSPSEGRTLSNVSNVANIQVGSLVTGNGVGREIYVRSKNVATQEVTLTKPLYDAQGTQNYTFTRFKYLLDFSGFSWLSQMSISNIEFLCNERASGILLSPSGVIFRIRDCSITRPGMRGITSPGEGCQGMFVDRCQFITREGGVRAQDRETIAINTNANDVKVRNNRSSQFRHFAVIGGANATVTGNHFFQGDAENDGVRTAGIVLSQGYTSTTIDGNYIDNCSIEWTNEYDSDPDFSGGFSFGALSVTDNVFFSGDVAPWFAYVVIKPYGRDHFITGMNVTGNKFRTIHGSIDRAERVDTSFADLDMAKGKNVLFTGNTFHNIEKAASNPLRVEHDQNSVSSSWSVDSDGKLPFGGRCRSVESVVATSALKNSNNVTVYTAPYVSLQQGSAGDRAVLNWETALRGDVTVVMRMD</sequence>
<dbReference type="Pfam" id="PF12708">
    <property type="entry name" value="Pect-lyase_RHGA_epim"/>
    <property type="match status" value="1"/>
</dbReference>
<dbReference type="InterPro" id="IPR012334">
    <property type="entry name" value="Pectin_lyas_fold"/>
</dbReference>
<comment type="caution">
    <text evidence="2">The sequence shown here is derived from an EMBL/GenBank/DDBJ whole genome shotgun (WGS) entry which is preliminary data.</text>
</comment>
<dbReference type="Gene3D" id="2.160.20.10">
    <property type="entry name" value="Single-stranded right-handed beta-helix, Pectin lyase-like"/>
    <property type="match status" value="1"/>
</dbReference>
<reference evidence="2 3" key="1">
    <citation type="submission" date="2018-03" db="EMBL/GenBank/DDBJ databases">
        <title>Genomic Encyclopedia of Archaeal and Bacterial Type Strains, Phase II (KMG-II): from individual species to whole genera.</title>
        <authorList>
            <person name="Goeker M."/>
        </authorList>
    </citation>
    <scope>NUCLEOTIDE SEQUENCE [LARGE SCALE GENOMIC DNA]</scope>
    <source>
        <strain evidence="2 3">DSM 100673</strain>
    </source>
</reference>
<dbReference type="InterPro" id="IPR011050">
    <property type="entry name" value="Pectin_lyase_fold/virulence"/>
</dbReference>
<feature type="domain" description="Rhamnogalacturonase A/B/Epimerase-like pectate lyase" evidence="1">
    <location>
        <begin position="206"/>
        <end position="277"/>
    </location>
</feature>
<dbReference type="AlphaFoldDB" id="A0A2P8F8T7"/>
<evidence type="ECO:0000259" key="1">
    <source>
        <dbReference type="Pfam" id="PF12708"/>
    </source>
</evidence>
<accession>A0A2P8F8T7</accession>
<protein>
    <submittedName>
        <fullName evidence="2">Pectate lyase-like protein</fullName>
    </submittedName>
</protein>
<gene>
    <name evidence="2" type="ORF">CLV88_11257</name>
</gene>
<organism evidence="2 3">
    <name type="scientific">Shimia abyssi</name>
    <dbReference type="NCBI Taxonomy" id="1662395"/>
    <lineage>
        <taxon>Bacteria</taxon>
        <taxon>Pseudomonadati</taxon>
        <taxon>Pseudomonadota</taxon>
        <taxon>Alphaproteobacteria</taxon>
        <taxon>Rhodobacterales</taxon>
        <taxon>Roseobacteraceae</taxon>
    </lineage>
</organism>
<dbReference type="SUPFAM" id="SSF51126">
    <property type="entry name" value="Pectin lyase-like"/>
    <property type="match status" value="1"/>
</dbReference>
<keyword evidence="3" id="KW-1185">Reference proteome</keyword>
<name>A0A2P8F8T7_9RHOB</name>
<dbReference type="EMBL" id="PYGJ01000012">
    <property type="protein sequence ID" value="PSL18133.1"/>
    <property type="molecule type" value="Genomic_DNA"/>
</dbReference>